<dbReference type="AlphaFoldDB" id="A0A0C1IZ61"/>
<dbReference type="Pfam" id="PF07715">
    <property type="entry name" value="Plug"/>
    <property type="match status" value="1"/>
</dbReference>
<dbReference type="EMBL" id="JSVC01000004">
    <property type="protein sequence ID" value="KIC95789.1"/>
    <property type="molecule type" value="Genomic_DNA"/>
</dbReference>
<dbReference type="InterPro" id="IPR039426">
    <property type="entry name" value="TonB-dep_rcpt-like"/>
</dbReference>
<evidence type="ECO:0000256" key="1">
    <source>
        <dbReference type="PROSITE-ProRule" id="PRU01360"/>
    </source>
</evidence>
<keyword evidence="1" id="KW-0813">Transport</keyword>
<feature type="domain" description="TonB-dependent receptor plug" evidence="3">
    <location>
        <begin position="53"/>
        <end position="132"/>
    </location>
</feature>
<evidence type="ECO:0000313" key="4">
    <source>
        <dbReference type="EMBL" id="KIC95789.1"/>
    </source>
</evidence>
<sequence length="148" mass="16355">MMLRSAIILCAVFSSAFSLAQTVNSEEYRKQLNEEYTSGLFSTDNAYMLVPDDDPASVGYWNVFQYLQGRVPGLNIRNAYSFGSTRVAYRGGRPAFFLDEMRVDQSVINNINVSDIALVKIFRAPFMGAIGGGPNGAIAVYTKRGDEE</sequence>
<evidence type="ECO:0000313" key="5">
    <source>
        <dbReference type="Proteomes" id="UP000031408"/>
    </source>
</evidence>
<dbReference type="PROSITE" id="PS52016">
    <property type="entry name" value="TONB_DEPENDENT_REC_3"/>
    <property type="match status" value="1"/>
</dbReference>
<dbReference type="STRING" id="1349421.OI18_03890"/>
<comment type="subcellular location">
    <subcellularLocation>
        <location evidence="1">Cell outer membrane</location>
        <topology evidence="1">Multi-pass membrane protein</topology>
    </subcellularLocation>
</comment>
<dbReference type="InterPro" id="IPR012910">
    <property type="entry name" value="Plug_dom"/>
</dbReference>
<dbReference type="Proteomes" id="UP000031408">
    <property type="component" value="Unassembled WGS sequence"/>
</dbReference>
<dbReference type="GO" id="GO:0009279">
    <property type="term" value="C:cell outer membrane"/>
    <property type="evidence" value="ECO:0007669"/>
    <property type="project" value="UniProtKB-SubCell"/>
</dbReference>
<feature type="chain" id="PRO_5002147615" description="TonB-dependent receptor plug domain-containing protein" evidence="2">
    <location>
        <begin position="21"/>
        <end position="148"/>
    </location>
</feature>
<dbReference type="RefSeq" id="WP_039137417.1">
    <property type="nucleotide sequence ID" value="NZ_JSVC01000004.1"/>
</dbReference>
<gene>
    <name evidence="4" type="ORF">OI18_03890</name>
</gene>
<evidence type="ECO:0000256" key="2">
    <source>
        <dbReference type="SAM" id="SignalP"/>
    </source>
</evidence>
<keyword evidence="1" id="KW-0812">Transmembrane</keyword>
<comment type="caution">
    <text evidence="4">The sequence shown here is derived from an EMBL/GenBank/DDBJ whole genome shotgun (WGS) entry which is preliminary data.</text>
</comment>
<accession>A0A0C1IZ61</accession>
<dbReference type="OrthoDB" id="679547at2"/>
<comment type="similarity">
    <text evidence="1">Belongs to the TonB-dependent receptor family.</text>
</comment>
<organism evidence="4 5">
    <name type="scientific">Flavihumibacter solisilvae</name>
    <dbReference type="NCBI Taxonomy" id="1349421"/>
    <lineage>
        <taxon>Bacteria</taxon>
        <taxon>Pseudomonadati</taxon>
        <taxon>Bacteroidota</taxon>
        <taxon>Chitinophagia</taxon>
        <taxon>Chitinophagales</taxon>
        <taxon>Chitinophagaceae</taxon>
        <taxon>Flavihumibacter</taxon>
    </lineage>
</organism>
<keyword evidence="2" id="KW-0732">Signal</keyword>
<reference evidence="4 5" key="1">
    <citation type="submission" date="2014-11" db="EMBL/GenBank/DDBJ databases">
        <title>Genome sequence of Flavihumibacter solisilvae 3-3.</title>
        <authorList>
            <person name="Zhou G."/>
            <person name="Li M."/>
            <person name="Wang G."/>
        </authorList>
    </citation>
    <scope>NUCLEOTIDE SEQUENCE [LARGE SCALE GENOMIC DNA]</scope>
    <source>
        <strain evidence="4 5">3-3</strain>
    </source>
</reference>
<dbReference type="Gene3D" id="2.170.130.10">
    <property type="entry name" value="TonB-dependent receptor, plug domain"/>
    <property type="match status" value="1"/>
</dbReference>
<keyword evidence="1" id="KW-0998">Cell outer membrane</keyword>
<keyword evidence="1" id="KW-1134">Transmembrane beta strand</keyword>
<dbReference type="InterPro" id="IPR037066">
    <property type="entry name" value="Plug_dom_sf"/>
</dbReference>
<keyword evidence="1" id="KW-0472">Membrane</keyword>
<dbReference type="SUPFAM" id="SSF56935">
    <property type="entry name" value="Porins"/>
    <property type="match status" value="1"/>
</dbReference>
<evidence type="ECO:0000259" key="3">
    <source>
        <dbReference type="Pfam" id="PF07715"/>
    </source>
</evidence>
<name>A0A0C1IZ61_9BACT</name>
<keyword evidence="5" id="KW-1185">Reference proteome</keyword>
<proteinExistence type="inferred from homology"/>
<protein>
    <recommendedName>
        <fullName evidence="3">TonB-dependent receptor plug domain-containing protein</fullName>
    </recommendedName>
</protein>
<feature type="signal peptide" evidence="2">
    <location>
        <begin position="1"/>
        <end position="20"/>
    </location>
</feature>